<proteinExistence type="predicted"/>
<evidence type="ECO:0000313" key="3">
    <source>
        <dbReference type="Proteomes" id="UP001107558"/>
    </source>
</evidence>
<dbReference type="EMBL" id="JADBJN010000003">
    <property type="protein sequence ID" value="KAG5672806.1"/>
    <property type="molecule type" value="Genomic_DNA"/>
</dbReference>
<dbReference type="AlphaFoldDB" id="A0A9J6BU36"/>
<evidence type="ECO:0000256" key="1">
    <source>
        <dbReference type="SAM" id="Phobius"/>
    </source>
</evidence>
<dbReference type="Proteomes" id="UP001107558">
    <property type="component" value="Chromosome 3"/>
</dbReference>
<name>A0A9J6BU36_POLVA</name>
<reference evidence="2" key="1">
    <citation type="submission" date="2021-03" db="EMBL/GenBank/DDBJ databases">
        <title>Chromosome level genome of the anhydrobiotic midge Polypedilum vanderplanki.</title>
        <authorList>
            <person name="Yoshida Y."/>
            <person name="Kikawada T."/>
            <person name="Gusev O."/>
        </authorList>
    </citation>
    <scope>NUCLEOTIDE SEQUENCE</scope>
    <source>
        <strain evidence="2">NIAS01</strain>
        <tissue evidence="2">Whole body or cell culture</tissue>
    </source>
</reference>
<organism evidence="2 3">
    <name type="scientific">Polypedilum vanderplanki</name>
    <name type="common">Sleeping chironomid midge</name>
    <dbReference type="NCBI Taxonomy" id="319348"/>
    <lineage>
        <taxon>Eukaryota</taxon>
        <taxon>Metazoa</taxon>
        <taxon>Ecdysozoa</taxon>
        <taxon>Arthropoda</taxon>
        <taxon>Hexapoda</taxon>
        <taxon>Insecta</taxon>
        <taxon>Pterygota</taxon>
        <taxon>Neoptera</taxon>
        <taxon>Endopterygota</taxon>
        <taxon>Diptera</taxon>
        <taxon>Nematocera</taxon>
        <taxon>Chironomoidea</taxon>
        <taxon>Chironomidae</taxon>
        <taxon>Chironominae</taxon>
        <taxon>Polypedilum</taxon>
        <taxon>Polypedilum</taxon>
    </lineage>
</organism>
<gene>
    <name evidence="2" type="ORF">PVAND_002898</name>
</gene>
<feature type="transmembrane region" description="Helical" evidence="1">
    <location>
        <begin position="6"/>
        <end position="33"/>
    </location>
</feature>
<keyword evidence="1" id="KW-1133">Transmembrane helix</keyword>
<keyword evidence="1" id="KW-0812">Transmembrane</keyword>
<sequence>MEDPIVYYLVFIEMIFIVCCCLIFCKLCSYCLINRLYGCFKKEEFGNSKSVESHTEFPLSHQYQANTSDLLQTPPYQIIPILISKENTI</sequence>
<comment type="caution">
    <text evidence="2">The sequence shown here is derived from an EMBL/GenBank/DDBJ whole genome shotgun (WGS) entry which is preliminary data.</text>
</comment>
<protein>
    <submittedName>
        <fullName evidence="2">Uncharacterized protein</fullName>
    </submittedName>
</protein>
<evidence type="ECO:0000313" key="2">
    <source>
        <dbReference type="EMBL" id="KAG5672806.1"/>
    </source>
</evidence>
<keyword evidence="3" id="KW-1185">Reference proteome</keyword>
<keyword evidence="1" id="KW-0472">Membrane</keyword>
<accession>A0A9J6BU36</accession>